<comment type="caution">
    <text evidence="4">The sequence shown here is derived from an EMBL/GenBank/DDBJ whole genome shotgun (WGS) entry which is preliminary data.</text>
</comment>
<evidence type="ECO:0000256" key="3">
    <source>
        <dbReference type="SAM" id="MobiDB-lite"/>
    </source>
</evidence>
<evidence type="ECO:0000313" key="4">
    <source>
        <dbReference type="EMBL" id="CAD8143776.1"/>
    </source>
</evidence>
<evidence type="ECO:0000256" key="2">
    <source>
        <dbReference type="ARBA" id="ARBA00022737"/>
    </source>
</evidence>
<dbReference type="Proteomes" id="UP000683925">
    <property type="component" value="Unassembled WGS sequence"/>
</dbReference>
<dbReference type="OrthoDB" id="293573at2759"/>
<organism evidence="4 5">
    <name type="scientific">Paramecium octaurelia</name>
    <dbReference type="NCBI Taxonomy" id="43137"/>
    <lineage>
        <taxon>Eukaryota</taxon>
        <taxon>Sar</taxon>
        <taxon>Alveolata</taxon>
        <taxon>Ciliophora</taxon>
        <taxon>Intramacronucleata</taxon>
        <taxon>Oligohymenophorea</taxon>
        <taxon>Peniculida</taxon>
        <taxon>Parameciidae</taxon>
        <taxon>Paramecium</taxon>
    </lineage>
</organism>
<feature type="compositionally biased region" description="Polar residues" evidence="3">
    <location>
        <begin position="672"/>
        <end position="681"/>
    </location>
</feature>
<evidence type="ECO:0000313" key="5">
    <source>
        <dbReference type="Proteomes" id="UP000683925"/>
    </source>
</evidence>
<proteinExistence type="predicted"/>
<dbReference type="PANTHER" id="PTHR46093:SF18">
    <property type="entry name" value="FIBRONECTIN TYPE-III DOMAIN-CONTAINING PROTEIN"/>
    <property type="match status" value="1"/>
</dbReference>
<keyword evidence="2" id="KW-0677">Repeat</keyword>
<keyword evidence="1" id="KW-0880">Kelch repeat</keyword>
<dbReference type="AlphaFoldDB" id="A0A8S1SWJ2"/>
<dbReference type="EMBL" id="CAJJDP010000015">
    <property type="protein sequence ID" value="CAD8143776.1"/>
    <property type="molecule type" value="Genomic_DNA"/>
</dbReference>
<dbReference type="OMA" id="YKQANTK"/>
<keyword evidence="5" id="KW-1185">Reference proteome</keyword>
<dbReference type="PANTHER" id="PTHR46093">
    <property type="entry name" value="ACYL-COA-BINDING DOMAIN-CONTAINING PROTEIN 5"/>
    <property type="match status" value="1"/>
</dbReference>
<feature type="region of interest" description="Disordered" evidence="3">
    <location>
        <begin position="624"/>
        <end position="681"/>
    </location>
</feature>
<sequence length="681" mass="78927">MQSEQHRLSTNSSGSVDIGQLLKKYKQANTKLSPLPLEQFEQVALDSKIDLLQQLPDNDLTQFLGFKELNQGAVSELKRSLLQSKRMWNNYSQSLFTEEQQQDQPKYYTSRKMQLIHNRDTFRQIKEKYKKQEETQIEEVRKYFQKIQSKSPGVKSYPSMQYQDLQRIEQIRKQIRQGNQSELITKSKDAEQLQRRLNESLINEIKIKKQCVYIYKDTNLNWQPCSRNASTMLAYDHKLYLYGGAGSKQAEDFCYANIDKQKYKWNQIKLDEKSSNGYRGNHSAAIYKNFMIIFGGEVHQVINDKRISSEITSDIKIVNLITNELKVLKQTGIIPPRKCHIAEVIGRNMIVQGGIDLKGQYLRDVIAYDIVTQRWSQVLTEQHVCFPDGVAFHKSCAVFHNTQIELYKNDPEVKFNYQGVFIFGGFDKNGHYLDKLIKIDITTKPINFEQVQTKGLSPIGRCQHSMNYLEQYQVIVIYGGKNDDLNINGFLNDIHLLDMKSLTWISVEIKGFQVAGRCGHSAACIDSKLYIFGGCNYSGFLKSDLLVIELDPISAQQFGQQDVVVEKPIKSQLKVTFKKQIHKDHLTEIKEKIDQICLRPQKQSLFLPKPRRLSDLLNSLNLKELIQPNQQEKDKDKEKDKEKDQQQKSSRGSNRQSPRKETPRMPIKNIKRTMTTIVNSN</sequence>
<evidence type="ECO:0000256" key="1">
    <source>
        <dbReference type="ARBA" id="ARBA00022441"/>
    </source>
</evidence>
<accession>A0A8S1SWJ2</accession>
<gene>
    <name evidence="4" type="ORF">POCTA_138.1.T0150206</name>
</gene>
<reference evidence="4" key="1">
    <citation type="submission" date="2021-01" db="EMBL/GenBank/DDBJ databases">
        <authorList>
            <consortium name="Genoscope - CEA"/>
            <person name="William W."/>
        </authorList>
    </citation>
    <scope>NUCLEOTIDE SEQUENCE</scope>
</reference>
<name>A0A8S1SWJ2_PAROT</name>
<protein>
    <recommendedName>
        <fullName evidence="6">Kelch motif family protein</fullName>
    </recommendedName>
</protein>
<evidence type="ECO:0008006" key="6">
    <source>
        <dbReference type="Google" id="ProtNLM"/>
    </source>
</evidence>
<dbReference type="Pfam" id="PF24681">
    <property type="entry name" value="Kelch_KLHDC2_KLHL20_DRC7"/>
    <property type="match status" value="2"/>
</dbReference>
<feature type="compositionally biased region" description="Basic and acidic residues" evidence="3">
    <location>
        <begin position="631"/>
        <end position="646"/>
    </location>
</feature>